<evidence type="ECO:0008006" key="4">
    <source>
        <dbReference type="Google" id="ProtNLM"/>
    </source>
</evidence>
<evidence type="ECO:0000313" key="2">
    <source>
        <dbReference type="EMBL" id="SMC41134.1"/>
    </source>
</evidence>
<accession>A0A1W1YYC0</accession>
<organism evidence="2 3">
    <name type="scientific">Fulvimarina manganoxydans</name>
    <dbReference type="NCBI Taxonomy" id="937218"/>
    <lineage>
        <taxon>Bacteria</taxon>
        <taxon>Pseudomonadati</taxon>
        <taxon>Pseudomonadota</taxon>
        <taxon>Alphaproteobacteria</taxon>
        <taxon>Hyphomicrobiales</taxon>
        <taxon>Aurantimonadaceae</taxon>
        <taxon>Fulvimarina</taxon>
    </lineage>
</organism>
<dbReference type="AlphaFoldDB" id="A0A1W1YYC0"/>
<gene>
    <name evidence="2" type="ORF">SAMN06297251_10286</name>
</gene>
<evidence type="ECO:0000313" key="3">
    <source>
        <dbReference type="Proteomes" id="UP000192656"/>
    </source>
</evidence>
<reference evidence="2 3" key="1">
    <citation type="submission" date="2017-04" db="EMBL/GenBank/DDBJ databases">
        <authorList>
            <person name="Afonso C.L."/>
            <person name="Miller P.J."/>
            <person name="Scott M.A."/>
            <person name="Spackman E."/>
            <person name="Goraichik I."/>
            <person name="Dimitrov K.M."/>
            <person name="Suarez D.L."/>
            <person name="Swayne D.E."/>
        </authorList>
    </citation>
    <scope>NUCLEOTIDE SEQUENCE [LARGE SCALE GENOMIC DNA]</scope>
    <source>
        <strain evidence="2 3">CGMCC 1.10972</strain>
    </source>
</reference>
<protein>
    <recommendedName>
        <fullName evidence="4">DUF551 domain-containing protein</fullName>
    </recommendedName>
</protein>
<evidence type="ECO:0000256" key="1">
    <source>
        <dbReference type="SAM" id="MobiDB-lite"/>
    </source>
</evidence>
<feature type="region of interest" description="Disordered" evidence="1">
    <location>
        <begin position="218"/>
        <end position="237"/>
    </location>
</feature>
<dbReference type="Proteomes" id="UP000192656">
    <property type="component" value="Unassembled WGS sequence"/>
</dbReference>
<dbReference type="STRING" id="937218.SAMN06297251_10286"/>
<dbReference type="EMBL" id="FWXR01000002">
    <property type="protein sequence ID" value="SMC41134.1"/>
    <property type="molecule type" value="Genomic_DNA"/>
</dbReference>
<proteinExistence type="predicted"/>
<keyword evidence="3" id="KW-1185">Reference proteome</keyword>
<sequence length="237" mass="26463">MDNRTETVRRLAAECARQIGTELATGGIDQRSAVENIIARAIQSGRDADRAAREAGLVEELVARLTDFVERDEEMIRSYPDVKPSDRFARLVKEGRALLDRAALSAHAPASEDVASHEALIGDTQTGLPVTGESQDGWHPIETAPKDGTWIEAYRPPLAKGRWQTLVICRWYEWPDGDPDPGWYFPDEPEHDFTTAEGIRVAEHVMFGGDAGYNRSNHFTHWRHLPTPPSPAKREEG</sequence>
<name>A0A1W1YYC0_9HYPH</name>